<comment type="caution">
    <text evidence="3">The sequence shown here is derived from an EMBL/GenBank/DDBJ whole genome shotgun (WGS) entry which is preliminary data.</text>
</comment>
<feature type="transmembrane region" description="Helical" evidence="2">
    <location>
        <begin position="42"/>
        <end position="64"/>
    </location>
</feature>
<keyword evidence="2" id="KW-1133">Transmembrane helix</keyword>
<evidence type="ECO:0000256" key="1">
    <source>
        <dbReference type="SAM" id="MobiDB-lite"/>
    </source>
</evidence>
<keyword evidence="2" id="KW-0472">Membrane</keyword>
<evidence type="ECO:0000256" key="2">
    <source>
        <dbReference type="SAM" id="Phobius"/>
    </source>
</evidence>
<feature type="compositionally biased region" description="Polar residues" evidence="1">
    <location>
        <begin position="105"/>
        <end position="115"/>
    </location>
</feature>
<keyword evidence="4" id="KW-1185">Reference proteome</keyword>
<dbReference type="AlphaFoldDB" id="A0A9N9ES50"/>
<organism evidence="3 4">
    <name type="scientific">Ambispora gerdemannii</name>
    <dbReference type="NCBI Taxonomy" id="144530"/>
    <lineage>
        <taxon>Eukaryota</taxon>
        <taxon>Fungi</taxon>
        <taxon>Fungi incertae sedis</taxon>
        <taxon>Mucoromycota</taxon>
        <taxon>Glomeromycotina</taxon>
        <taxon>Glomeromycetes</taxon>
        <taxon>Archaeosporales</taxon>
        <taxon>Ambisporaceae</taxon>
        <taxon>Ambispora</taxon>
    </lineage>
</organism>
<dbReference type="OrthoDB" id="10595814at2759"/>
<proteinExistence type="predicted"/>
<keyword evidence="2" id="KW-0812">Transmembrane</keyword>
<evidence type="ECO:0000313" key="3">
    <source>
        <dbReference type="EMBL" id="CAG8687148.1"/>
    </source>
</evidence>
<accession>A0A9N9ES50</accession>
<sequence length="179" mass="20179">MYTKNNNNFLINDDPISTSPQKLHRRDDHNNTTTQTNDILKIGLAIVLFLLLFLMISYATIVAVRRKRNLISSSPGHKKRVSIYLWQKNLVFSHSRSRSTGSSLLDHNQQQQINQGKERGGVRRGLRLDVIKEDGKVTLSPMKEEEEGGLSGSLPESAIEKIEAKAECDDESFVMVSNV</sequence>
<dbReference type="EMBL" id="CAJVPL010012819">
    <property type="protein sequence ID" value="CAG8687148.1"/>
    <property type="molecule type" value="Genomic_DNA"/>
</dbReference>
<name>A0A9N9ES50_9GLOM</name>
<protein>
    <submittedName>
        <fullName evidence="3">6536_t:CDS:1</fullName>
    </submittedName>
</protein>
<dbReference type="Proteomes" id="UP000789831">
    <property type="component" value="Unassembled WGS sequence"/>
</dbReference>
<evidence type="ECO:0000313" key="4">
    <source>
        <dbReference type="Proteomes" id="UP000789831"/>
    </source>
</evidence>
<feature type="region of interest" description="Disordered" evidence="1">
    <location>
        <begin position="100"/>
        <end position="120"/>
    </location>
</feature>
<feature type="compositionally biased region" description="Polar residues" evidence="1">
    <location>
        <begin position="1"/>
        <end position="21"/>
    </location>
</feature>
<reference evidence="3" key="1">
    <citation type="submission" date="2021-06" db="EMBL/GenBank/DDBJ databases">
        <authorList>
            <person name="Kallberg Y."/>
            <person name="Tangrot J."/>
            <person name="Rosling A."/>
        </authorList>
    </citation>
    <scope>NUCLEOTIDE SEQUENCE</scope>
    <source>
        <strain evidence="3">MT106</strain>
    </source>
</reference>
<gene>
    <name evidence="3" type="ORF">AGERDE_LOCUS12967</name>
</gene>
<feature type="region of interest" description="Disordered" evidence="1">
    <location>
        <begin position="1"/>
        <end position="34"/>
    </location>
</feature>